<evidence type="ECO:0000313" key="1">
    <source>
        <dbReference type="EMBL" id="MFC6953519.1"/>
    </source>
</evidence>
<keyword evidence="2" id="KW-1185">Reference proteome</keyword>
<dbReference type="Proteomes" id="UP001596395">
    <property type="component" value="Unassembled WGS sequence"/>
</dbReference>
<comment type="caution">
    <text evidence="1">The sequence shown here is derived from an EMBL/GenBank/DDBJ whole genome shotgun (WGS) entry which is preliminary data.</text>
</comment>
<proteinExistence type="predicted"/>
<dbReference type="EMBL" id="JBHSXN010000002">
    <property type="protein sequence ID" value="MFC6953519.1"/>
    <property type="molecule type" value="Genomic_DNA"/>
</dbReference>
<gene>
    <name evidence="1" type="ORF">ACFQGB_11660</name>
</gene>
<reference evidence="1 2" key="1">
    <citation type="journal article" date="2019" name="Int. J. Syst. Evol. Microbiol.">
        <title>The Global Catalogue of Microorganisms (GCM) 10K type strain sequencing project: providing services to taxonomists for standard genome sequencing and annotation.</title>
        <authorList>
            <consortium name="The Broad Institute Genomics Platform"/>
            <consortium name="The Broad Institute Genome Sequencing Center for Infectious Disease"/>
            <person name="Wu L."/>
            <person name="Ma J."/>
        </authorList>
    </citation>
    <scope>NUCLEOTIDE SEQUENCE [LARGE SCALE GENOMIC DNA]</scope>
    <source>
        <strain evidence="1 2">GX26</strain>
    </source>
</reference>
<organism evidence="1 2">
    <name type="scientific">Halorubellus litoreus</name>
    <dbReference type="NCBI Taxonomy" id="755308"/>
    <lineage>
        <taxon>Archaea</taxon>
        <taxon>Methanobacteriati</taxon>
        <taxon>Methanobacteriota</taxon>
        <taxon>Stenosarchaea group</taxon>
        <taxon>Halobacteria</taxon>
        <taxon>Halobacteriales</taxon>
        <taxon>Halorubellaceae</taxon>
        <taxon>Halorubellus</taxon>
    </lineage>
</organism>
<accession>A0ABD5VDA2</accession>
<name>A0ABD5VDA2_9EURY</name>
<dbReference type="AlphaFoldDB" id="A0ABD5VDA2"/>
<evidence type="ECO:0000313" key="2">
    <source>
        <dbReference type="Proteomes" id="UP001596395"/>
    </source>
</evidence>
<dbReference type="RefSeq" id="WP_336350477.1">
    <property type="nucleotide sequence ID" value="NZ_JAZAQL010000002.1"/>
</dbReference>
<protein>
    <submittedName>
        <fullName evidence="1">Uncharacterized protein</fullName>
    </submittedName>
</protein>
<sequence length="93" mass="10166">MEARFKTKDGEQIYRTGLSEIVSGEDGIYLAFGETGGGTAGSQVLTGDGEFLEGAEIEVVKPEKGQSIEEQDNLVKQFQEDPEAFNQKYEEGN</sequence>